<dbReference type="InterPro" id="IPR027417">
    <property type="entry name" value="P-loop_NTPase"/>
</dbReference>
<organism evidence="7">
    <name type="scientific">marine metagenome</name>
    <dbReference type="NCBI Taxonomy" id="408172"/>
    <lineage>
        <taxon>unclassified sequences</taxon>
        <taxon>metagenomes</taxon>
        <taxon>ecological metagenomes</taxon>
    </lineage>
</organism>
<dbReference type="PROSITE" id="PS51710">
    <property type="entry name" value="G_OBG"/>
    <property type="match status" value="1"/>
</dbReference>
<dbReference type="PANTHER" id="PTHR23305:SF18">
    <property type="entry name" value="OBG-TYPE G DOMAIN-CONTAINING PROTEIN"/>
    <property type="match status" value="1"/>
</dbReference>
<dbReference type="Gene3D" id="1.10.150.300">
    <property type="entry name" value="TGS-like domain"/>
    <property type="match status" value="1"/>
</dbReference>
<dbReference type="PROSITE" id="PS51880">
    <property type="entry name" value="TGS"/>
    <property type="match status" value="1"/>
</dbReference>
<dbReference type="AlphaFoldDB" id="A0A381TRN0"/>
<dbReference type="GO" id="GO:0005737">
    <property type="term" value="C:cytoplasm"/>
    <property type="evidence" value="ECO:0007669"/>
    <property type="project" value="TreeGrafter"/>
</dbReference>
<keyword evidence="3" id="KW-0547">Nucleotide-binding</keyword>
<evidence type="ECO:0000256" key="4">
    <source>
        <dbReference type="ARBA" id="ARBA00022840"/>
    </source>
</evidence>
<dbReference type="FunFam" id="3.10.20.30:FF:000001">
    <property type="entry name" value="Ribosome-binding ATPase YchF"/>
    <property type="match status" value="1"/>
</dbReference>
<evidence type="ECO:0000256" key="2">
    <source>
        <dbReference type="ARBA" id="ARBA00022723"/>
    </source>
</evidence>
<evidence type="ECO:0008006" key="8">
    <source>
        <dbReference type="Google" id="ProtNLM"/>
    </source>
</evidence>
<dbReference type="InterPro" id="IPR013029">
    <property type="entry name" value="YchF_C"/>
</dbReference>
<sequence length="401" mass="42993">MVRLLLVFFDMAERVPASRSDPTDRDLTWFWAGPTGASGIGGAAVERFGFVGLPNSGKSSLFNALVGGGALAVPYAFATTDANVGMARIPDSRLERLGAMSRSADVVPTTVEFTDIGGLVEGAARGEGLGNRFLAGIREVDAIVYVLRAFGDPDIPGSTDPLENLRVLEVELALADLETCERQLEKQQRSVKADPSLAPVVEAAGRAVKQLADGVPLYRGDLEEADRALLHRFFLLTDKPVLAVVNLDEDQLDDPGEVLAPVVAEMGGADAVAMCIQLEAEAAVLADDEQSEILEGLGLGEGALPRFAHAAHHLLGLRTFFTTGEKESRGWTFRAGSTAPECAGRIHTDFQRGFIRAETIGWDVLIEKGSWLGAREAGLVRSEGKDYRPVDGDVMEFRFNV</sequence>
<name>A0A381TRN0_9ZZZZ</name>
<dbReference type="InterPro" id="IPR031167">
    <property type="entry name" value="G_OBG"/>
</dbReference>
<comment type="cofactor">
    <cofactor evidence="1">
        <name>Mg(2+)</name>
        <dbReference type="ChEBI" id="CHEBI:18420"/>
    </cofactor>
</comment>
<feature type="domain" description="OBG-type G" evidence="5">
    <location>
        <begin position="46"/>
        <end position="294"/>
    </location>
</feature>
<dbReference type="PRINTS" id="PR00326">
    <property type="entry name" value="GTP1OBG"/>
</dbReference>
<reference evidence="7" key="1">
    <citation type="submission" date="2018-05" db="EMBL/GenBank/DDBJ databases">
        <authorList>
            <person name="Lanie J.A."/>
            <person name="Ng W.-L."/>
            <person name="Kazmierczak K.M."/>
            <person name="Andrzejewski T.M."/>
            <person name="Davidsen T.M."/>
            <person name="Wayne K.J."/>
            <person name="Tettelin H."/>
            <person name="Glass J.I."/>
            <person name="Rusch D."/>
            <person name="Podicherti R."/>
            <person name="Tsui H.-C.T."/>
            <person name="Winkler M.E."/>
        </authorList>
    </citation>
    <scope>NUCLEOTIDE SEQUENCE</scope>
</reference>
<keyword evidence="4" id="KW-0067">ATP-binding</keyword>
<dbReference type="NCBIfam" id="TIGR00092">
    <property type="entry name" value="redox-regulated ATPase YchF"/>
    <property type="match status" value="1"/>
</dbReference>
<dbReference type="InterPro" id="IPR012676">
    <property type="entry name" value="TGS-like"/>
</dbReference>
<dbReference type="SUPFAM" id="SSF81271">
    <property type="entry name" value="TGS-like"/>
    <property type="match status" value="1"/>
</dbReference>
<dbReference type="GO" id="GO:0016887">
    <property type="term" value="F:ATP hydrolysis activity"/>
    <property type="evidence" value="ECO:0007669"/>
    <property type="project" value="InterPro"/>
</dbReference>
<dbReference type="Pfam" id="PF01926">
    <property type="entry name" value="MMR_HSR1"/>
    <property type="match status" value="1"/>
</dbReference>
<dbReference type="PIRSF" id="PIRSF006641">
    <property type="entry name" value="CHP00092"/>
    <property type="match status" value="1"/>
</dbReference>
<evidence type="ECO:0000256" key="3">
    <source>
        <dbReference type="ARBA" id="ARBA00022741"/>
    </source>
</evidence>
<evidence type="ECO:0000313" key="7">
    <source>
        <dbReference type="EMBL" id="SVA16713.1"/>
    </source>
</evidence>
<dbReference type="Gene3D" id="3.40.50.300">
    <property type="entry name" value="P-loop containing nucleotide triphosphate hydrolases"/>
    <property type="match status" value="1"/>
</dbReference>
<evidence type="ECO:0000259" key="6">
    <source>
        <dbReference type="PROSITE" id="PS51880"/>
    </source>
</evidence>
<dbReference type="InterPro" id="IPR012675">
    <property type="entry name" value="Beta-grasp_dom_sf"/>
</dbReference>
<dbReference type="InterPro" id="IPR006073">
    <property type="entry name" value="GTP-bd"/>
</dbReference>
<dbReference type="Gene3D" id="3.10.20.30">
    <property type="match status" value="1"/>
</dbReference>
<dbReference type="Pfam" id="PF06071">
    <property type="entry name" value="YchF-GTPase_C"/>
    <property type="match status" value="1"/>
</dbReference>
<protein>
    <recommendedName>
        <fullName evidence="8">OBG-type G domain-containing protein</fullName>
    </recommendedName>
</protein>
<dbReference type="CDD" id="cd04867">
    <property type="entry name" value="TGS_YchF_OLA1"/>
    <property type="match status" value="1"/>
</dbReference>
<keyword evidence="2" id="KW-0479">Metal-binding</keyword>
<dbReference type="InterPro" id="IPR023192">
    <property type="entry name" value="TGS-like_dom_sf"/>
</dbReference>
<dbReference type="EMBL" id="UINC01004768">
    <property type="protein sequence ID" value="SVA16713.1"/>
    <property type="molecule type" value="Genomic_DNA"/>
</dbReference>
<accession>A0A381TRN0</accession>
<dbReference type="SUPFAM" id="SSF52540">
    <property type="entry name" value="P-loop containing nucleoside triphosphate hydrolases"/>
    <property type="match status" value="1"/>
</dbReference>
<dbReference type="GO" id="GO:0046872">
    <property type="term" value="F:metal ion binding"/>
    <property type="evidence" value="ECO:0007669"/>
    <property type="project" value="UniProtKB-KW"/>
</dbReference>
<proteinExistence type="predicted"/>
<evidence type="ECO:0000259" key="5">
    <source>
        <dbReference type="PROSITE" id="PS51710"/>
    </source>
</evidence>
<gene>
    <name evidence="7" type="ORF">METZ01_LOCUS69567</name>
</gene>
<dbReference type="GO" id="GO:0005524">
    <property type="term" value="F:ATP binding"/>
    <property type="evidence" value="ECO:0007669"/>
    <property type="project" value="UniProtKB-KW"/>
</dbReference>
<dbReference type="PANTHER" id="PTHR23305">
    <property type="entry name" value="OBG GTPASE FAMILY"/>
    <property type="match status" value="1"/>
</dbReference>
<dbReference type="InterPro" id="IPR004095">
    <property type="entry name" value="TGS"/>
</dbReference>
<dbReference type="InterPro" id="IPR004396">
    <property type="entry name" value="ATPase_YchF/OLA1"/>
</dbReference>
<dbReference type="GO" id="GO:0005525">
    <property type="term" value="F:GTP binding"/>
    <property type="evidence" value="ECO:0007669"/>
    <property type="project" value="InterPro"/>
</dbReference>
<evidence type="ECO:0000256" key="1">
    <source>
        <dbReference type="ARBA" id="ARBA00001946"/>
    </source>
</evidence>
<feature type="domain" description="TGS" evidence="6">
    <location>
        <begin position="316"/>
        <end position="399"/>
    </location>
</feature>